<feature type="compositionally biased region" description="Polar residues" evidence="1">
    <location>
        <begin position="13"/>
        <end position="22"/>
    </location>
</feature>
<keyword evidence="2" id="KW-0812">Transmembrane</keyword>
<evidence type="ECO:0000313" key="3">
    <source>
        <dbReference type="EMBL" id="OJI84672.1"/>
    </source>
</evidence>
<evidence type="ECO:0000313" key="4">
    <source>
        <dbReference type="Proteomes" id="UP000184304"/>
    </source>
</evidence>
<sequence>MDESRPEQDHSTTSDQSTLAAMQNLTASIQSLVRLLHQESERRECQVKSKNAKDSDPVLKALSEEIAAGRPTHIPEENPVELMSQAEIDEKNDSYMEKYTAFWKDLPSPPADIETTDNAYQWAFDLYPQIYHSLGWHENEDILFTADILSKHRDDLLEALFAVEAYRRKQFDCPLEPSRAAFEYSRLPRLLLILARLEARRNDGLECRNGACVDCRYFGADQTLQVLIEVGRTVHHDKYWSANDTTLQELLHSCYARRILSQPNADKPDVLRYQFHLIYDCLGALDFTSRFLEVRDALCLTFYTRYQREPIHKIFDMEKCHRSSMKGIEDFKELPLEEFPGPTFSPDTLTVQYLQDFGGLRIEWTDNLDDHLKIFTGRNALRIFAHPTFFYNCRDLVRRDYIEPLHIELSRTYALLFRPSSRPALRLLQEATKSNEITWLGRKIDPSSHRSGLEQGTSKSFDVDLAKPSTTRILENFHRCSLPPSIQAAYNVANPFASIKDTSFFNQHKFTTSSMRQIHALAPYYPEDIMFMIMSIFQNGFHSNEAFIDYEYFGPRLRRLKTYLDNQQPTTLKQLWFDRRDARAWWTFWGGAFFLIVFVVLAALNVRFTGFEMSRPCSQAKVTEPADRIITEITYLL</sequence>
<accession>A0A1L9N668</accession>
<feature type="compositionally biased region" description="Basic and acidic residues" evidence="1">
    <location>
        <begin position="1"/>
        <end position="12"/>
    </location>
</feature>
<keyword evidence="2" id="KW-1133">Transmembrane helix</keyword>
<reference evidence="4" key="1">
    <citation type="journal article" date="2017" name="Genome Biol.">
        <title>Comparative genomics reveals high biological diversity and specific adaptations in the industrially and medically important fungal genus Aspergillus.</title>
        <authorList>
            <person name="de Vries R.P."/>
            <person name="Riley R."/>
            <person name="Wiebenga A."/>
            <person name="Aguilar-Osorio G."/>
            <person name="Amillis S."/>
            <person name="Uchima C.A."/>
            <person name="Anderluh G."/>
            <person name="Asadollahi M."/>
            <person name="Askin M."/>
            <person name="Barry K."/>
            <person name="Battaglia E."/>
            <person name="Bayram O."/>
            <person name="Benocci T."/>
            <person name="Braus-Stromeyer S.A."/>
            <person name="Caldana C."/>
            <person name="Canovas D."/>
            <person name="Cerqueira G.C."/>
            <person name="Chen F."/>
            <person name="Chen W."/>
            <person name="Choi C."/>
            <person name="Clum A."/>
            <person name="Dos Santos R.A."/>
            <person name="Damasio A.R."/>
            <person name="Diallinas G."/>
            <person name="Emri T."/>
            <person name="Fekete E."/>
            <person name="Flipphi M."/>
            <person name="Freyberg S."/>
            <person name="Gallo A."/>
            <person name="Gournas C."/>
            <person name="Habgood R."/>
            <person name="Hainaut M."/>
            <person name="Harispe M.L."/>
            <person name="Henrissat B."/>
            <person name="Hilden K.S."/>
            <person name="Hope R."/>
            <person name="Hossain A."/>
            <person name="Karabika E."/>
            <person name="Karaffa L."/>
            <person name="Karanyi Z."/>
            <person name="Krasevec N."/>
            <person name="Kuo A."/>
            <person name="Kusch H."/>
            <person name="LaButti K."/>
            <person name="Lagendijk E.L."/>
            <person name="Lapidus A."/>
            <person name="Levasseur A."/>
            <person name="Lindquist E."/>
            <person name="Lipzen A."/>
            <person name="Logrieco A.F."/>
            <person name="MacCabe A."/>
            <person name="Maekelae M.R."/>
            <person name="Malavazi I."/>
            <person name="Melin P."/>
            <person name="Meyer V."/>
            <person name="Mielnichuk N."/>
            <person name="Miskei M."/>
            <person name="Molnar A.P."/>
            <person name="Mule G."/>
            <person name="Ngan C.Y."/>
            <person name="Orejas M."/>
            <person name="Orosz E."/>
            <person name="Ouedraogo J.P."/>
            <person name="Overkamp K.M."/>
            <person name="Park H.-S."/>
            <person name="Perrone G."/>
            <person name="Piumi F."/>
            <person name="Punt P.J."/>
            <person name="Ram A.F."/>
            <person name="Ramon A."/>
            <person name="Rauscher S."/>
            <person name="Record E."/>
            <person name="Riano-Pachon D.M."/>
            <person name="Robert V."/>
            <person name="Roehrig J."/>
            <person name="Ruller R."/>
            <person name="Salamov A."/>
            <person name="Salih N.S."/>
            <person name="Samson R.A."/>
            <person name="Sandor E."/>
            <person name="Sanguinetti M."/>
            <person name="Schuetze T."/>
            <person name="Sepcic K."/>
            <person name="Shelest E."/>
            <person name="Sherlock G."/>
            <person name="Sophianopoulou V."/>
            <person name="Squina F.M."/>
            <person name="Sun H."/>
            <person name="Susca A."/>
            <person name="Todd R.B."/>
            <person name="Tsang A."/>
            <person name="Unkles S.E."/>
            <person name="van de Wiele N."/>
            <person name="van Rossen-Uffink D."/>
            <person name="Oliveira J.V."/>
            <person name="Vesth T.C."/>
            <person name="Visser J."/>
            <person name="Yu J.-H."/>
            <person name="Zhou M."/>
            <person name="Andersen M.R."/>
            <person name="Archer D.B."/>
            <person name="Baker S.E."/>
            <person name="Benoit I."/>
            <person name="Brakhage A.A."/>
            <person name="Braus G.H."/>
            <person name="Fischer R."/>
            <person name="Frisvad J.C."/>
            <person name="Goldman G.H."/>
            <person name="Houbraken J."/>
            <person name="Oakley B."/>
            <person name="Pocsi I."/>
            <person name="Scazzocchio C."/>
            <person name="Seiboth B."/>
            <person name="vanKuyk P.A."/>
            <person name="Wortman J."/>
            <person name="Dyer P.S."/>
            <person name="Grigoriev I.V."/>
        </authorList>
    </citation>
    <scope>NUCLEOTIDE SEQUENCE [LARGE SCALE GENOMIC DNA]</scope>
    <source>
        <strain evidence="4">CBS 134.48</strain>
    </source>
</reference>
<dbReference type="Proteomes" id="UP000184304">
    <property type="component" value="Unassembled WGS sequence"/>
</dbReference>
<dbReference type="VEuPathDB" id="FungiDB:ASPTUDRAFT_64713"/>
<evidence type="ECO:0000256" key="2">
    <source>
        <dbReference type="SAM" id="Phobius"/>
    </source>
</evidence>
<keyword evidence="4" id="KW-1185">Reference proteome</keyword>
<keyword evidence="2" id="KW-0472">Membrane</keyword>
<protein>
    <submittedName>
        <fullName evidence="3">Uncharacterized protein</fullName>
    </submittedName>
</protein>
<proteinExistence type="predicted"/>
<dbReference type="OMA" id="FAHPTFF"/>
<feature type="transmembrane region" description="Helical" evidence="2">
    <location>
        <begin position="584"/>
        <end position="606"/>
    </location>
</feature>
<dbReference type="EMBL" id="KV878198">
    <property type="protein sequence ID" value="OJI84672.1"/>
    <property type="molecule type" value="Genomic_DNA"/>
</dbReference>
<gene>
    <name evidence="3" type="ORF">ASPTUDRAFT_64713</name>
</gene>
<name>A0A1L9N668_ASPTC</name>
<dbReference type="AlphaFoldDB" id="A0A1L9N668"/>
<feature type="region of interest" description="Disordered" evidence="1">
    <location>
        <begin position="1"/>
        <end position="22"/>
    </location>
</feature>
<evidence type="ECO:0000256" key="1">
    <source>
        <dbReference type="SAM" id="MobiDB-lite"/>
    </source>
</evidence>
<organism evidence="3 4">
    <name type="scientific">Aspergillus tubingensis (strain CBS 134.48)</name>
    <dbReference type="NCBI Taxonomy" id="767770"/>
    <lineage>
        <taxon>Eukaryota</taxon>
        <taxon>Fungi</taxon>
        <taxon>Dikarya</taxon>
        <taxon>Ascomycota</taxon>
        <taxon>Pezizomycotina</taxon>
        <taxon>Eurotiomycetes</taxon>
        <taxon>Eurotiomycetidae</taxon>
        <taxon>Eurotiales</taxon>
        <taxon>Aspergillaceae</taxon>
        <taxon>Aspergillus</taxon>
        <taxon>Aspergillus subgen. Circumdati</taxon>
    </lineage>
</organism>
<dbReference type="OrthoDB" id="5428890at2759"/>